<evidence type="ECO:0000313" key="2">
    <source>
        <dbReference type="EMBL" id="MBC1179782.1"/>
    </source>
</evidence>
<reference evidence="2" key="1">
    <citation type="journal article" date="2020" name="BMC">
        <title>Leishmania infection induces a limited differential gene expression in the sand fly midgut.</title>
        <authorList>
            <person name="Coutinho-Abreu I.V."/>
            <person name="Serafim T.D."/>
            <person name="Meneses C."/>
            <person name="Kamhawi S."/>
            <person name="Oliveira F."/>
            <person name="Valenzuela J.G."/>
        </authorList>
    </citation>
    <scope>NUCLEOTIDE SEQUENCE</scope>
    <source>
        <strain evidence="2">Jacobina</strain>
        <tissue evidence="2">Midgut</tissue>
    </source>
</reference>
<organism evidence="2">
    <name type="scientific">Lutzomyia longipalpis</name>
    <name type="common">Sand fly</name>
    <dbReference type="NCBI Taxonomy" id="7200"/>
    <lineage>
        <taxon>Eukaryota</taxon>
        <taxon>Metazoa</taxon>
        <taxon>Ecdysozoa</taxon>
        <taxon>Arthropoda</taxon>
        <taxon>Hexapoda</taxon>
        <taxon>Insecta</taxon>
        <taxon>Pterygota</taxon>
        <taxon>Neoptera</taxon>
        <taxon>Endopterygota</taxon>
        <taxon>Diptera</taxon>
        <taxon>Nematocera</taxon>
        <taxon>Psychodoidea</taxon>
        <taxon>Psychodidae</taxon>
        <taxon>Lutzomyia</taxon>
        <taxon>Lutzomyia</taxon>
    </lineage>
</organism>
<dbReference type="EMBL" id="GITU01011079">
    <property type="protein sequence ID" value="MBC1179782.1"/>
    <property type="molecule type" value="Transcribed_RNA"/>
</dbReference>
<evidence type="ECO:0000256" key="1">
    <source>
        <dbReference type="SAM" id="MobiDB-lite"/>
    </source>
</evidence>
<protein>
    <submittedName>
        <fullName evidence="2">Uncharacterized protein</fullName>
    </submittedName>
</protein>
<feature type="region of interest" description="Disordered" evidence="1">
    <location>
        <begin position="142"/>
        <end position="169"/>
    </location>
</feature>
<proteinExistence type="predicted"/>
<feature type="compositionally biased region" description="Polar residues" evidence="1">
    <location>
        <begin position="142"/>
        <end position="154"/>
    </location>
</feature>
<dbReference type="VEuPathDB" id="VectorBase:LLONM1_003584"/>
<accession>A0A7G3B172</accession>
<name>A0A7G3B172_LUTLO</name>
<sequence>MRYLLQIFTEAGCLEFSLLLSILLLDAASICRITNAAVRTGSLQLCRQLRNGLKDITRWSFQECLGYRCFVITLQPQIYQLDKFVLQKESIPPLQFATYDSVQSTQIAPRFDKKDPAKKNTQSSIKAEHQMYDQILAKSNCSVDRSTVSQPESISNDREESTQSIPANSSVLSFNDLPKAESTGCVVM</sequence>
<dbReference type="AlphaFoldDB" id="A0A7G3B172"/>